<sequence>MQLASHGLFGVHVKATGDVHIDDHHTNEDIALAIGTALLQALGDRKGINRF</sequence>
<comment type="caution">
    <text evidence="8">The sequence shown here is derived from an EMBL/GenBank/DDBJ whole genome shotgun (WGS) entry which is preliminary data.</text>
</comment>
<dbReference type="Proteomes" id="UP001632038">
    <property type="component" value="Unassembled WGS sequence"/>
</dbReference>
<dbReference type="Pfam" id="PF00475">
    <property type="entry name" value="IGPD"/>
    <property type="match status" value="1"/>
</dbReference>
<comment type="catalytic activity">
    <reaction evidence="1">
        <text>D-erythro-1-(imidazol-4-yl)glycerol 3-phosphate = 3-(imidazol-4-yl)-2-oxopropyl phosphate + H2O</text>
        <dbReference type="Rhea" id="RHEA:11040"/>
        <dbReference type="ChEBI" id="CHEBI:15377"/>
        <dbReference type="ChEBI" id="CHEBI:57766"/>
        <dbReference type="ChEBI" id="CHEBI:58278"/>
        <dbReference type="EC" id="4.2.1.19"/>
    </reaction>
</comment>
<evidence type="ECO:0000256" key="4">
    <source>
        <dbReference type="ARBA" id="ARBA00012075"/>
    </source>
</evidence>
<dbReference type="PANTHER" id="PTHR23133">
    <property type="entry name" value="IMIDAZOLEGLYCEROL-PHOSPHATE DEHYDRATASE HIS7"/>
    <property type="match status" value="1"/>
</dbReference>
<dbReference type="GO" id="GO:0000105">
    <property type="term" value="P:L-histidine biosynthetic process"/>
    <property type="evidence" value="ECO:0007669"/>
    <property type="project" value="UniProtKB-KW"/>
</dbReference>
<dbReference type="InterPro" id="IPR000807">
    <property type="entry name" value="ImidazoleglycerolP_deHydtase"/>
</dbReference>
<gene>
    <name evidence="8" type="primary">HIS3_3</name>
    <name evidence="8" type="ORF">CASFOL_005047</name>
</gene>
<dbReference type="GO" id="GO:0004424">
    <property type="term" value="F:imidazoleglycerol-phosphate dehydratase activity"/>
    <property type="evidence" value="ECO:0007669"/>
    <property type="project" value="UniProtKB-EC"/>
</dbReference>
<reference evidence="9" key="1">
    <citation type="journal article" date="2024" name="IScience">
        <title>Strigolactones Initiate the Formation of Haustorium-like Structures in Castilleja.</title>
        <authorList>
            <person name="Buerger M."/>
            <person name="Peterson D."/>
            <person name="Chory J."/>
        </authorList>
    </citation>
    <scope>NUCLEOTIDE SEQUENCE [LARGE SCALE GENOMIC DNA]</scope>
</reference>
<keyword evidence="9" id="KW-1185">Reference proteome</keyword>
<evidence type="ECO:0000256" key="1">
    <source>
        <dbReference type="ARBA" id="ARBA00001723"/>
    </source>
</evidence>
<dbReference type="InterPro" id="IPR020568">
    <property type="entry name" value="Ribosomal_Su5_D2-typ_SF"/>
</dbReference>
<evidence type="ECO:0000313" key="8">
    <source>
        <dbReference type="EMBL" id="KAL3648644.1"/>
    </source>
</evidence>
<evidence type="ECO:0000256" key="5">
    <source>
        <dbReference type="ARBA" id="ARBA00022605"/>
    </source>
</evidence>
<dbReference type="AlphaFoldDB" id="A0ABD3E3E7"/>
<organism evidence="8 9">
    <name type="scientific">Castilleja foliolosa</name>
    <dbReference type="NCBI Taxonomy" id="1961234"/>
    <lineage>
        <taxon>Eukaryota</taxon>
        <taxon>Viridiplantae</taxon>
        <taxon>Streptophyta</taxon>
        <taxon>Embryophyta</taxon>
        <taxon>Tracheophyta</taxon>
        <taxon>Spermatophyta</taxon>
        <taxon>Magnoliopsida</taxon>
        <taxon>eudicotyledons</taxon>
        <taxon>Gunneridae</taxon>
        <taxon>Pentapetalae</taxon>
        <taxon>asterids</taxon>
        <taxon>lamiids</taxon>
        <taxon>Lamiales</taxon>
        <taxon>Orobanchaceae</taxon>
        <taxon>Pedicularideae</taxon>
        <taxon>Castillejinae</taxon>
        <taxon>Castilleja</taxon>
    </lineage>
</organism>
<dbReference type="EMBL" id="JAVIJP010000007">
    <property type="protein sequence ID" value="KAL3648644.1"/>
    <property type="molecule type" value="Genomic_DNA"/>
</dbReference>
<dbReference type="PANTHER" id="PTHR23133:SF2">
    <property type="entry name" value="IMIDAZOLEGLYCEROL-PHOSPHATE DEHYDRATASE"/>
    <property type="match status" value="1"/>
</dbReference>
<keyword evidence="6" id="KW-0368">Histidine biosynthesis</keyword>
<keyword evidence="7 8" id="KW-0456">Lyase</keyword>
<evidence type="ECO:0000256" key="6">
    <source>
        <dbReference type="ARBA" id="ARBA00023102"/>
    </source>
</evidence>
<dbReference type="InterPro" id="IPR038494">
    <property type="entry name" value="IGPD_sf"/>
</dbReference>
<evidence type="ECO:0000256" key="3">
    <source>
        <dbReference type="ARBA" id="ARBA00007481"/>
    </source>
</evidence>
<accession>A0ABD3E3E7</accession>
<evidence type="ECO:0000256" key="7">
    <source>
        <dbReference type="ARBA" id="ARBA00023239"/>
    </source>
</evidence>
<dbReference type="PROSITE" id="PS00954">
    <property type="entry name" value="IGP_DEHYDRATASE_1"/>
    <property type="match status" value="1"/>
</dbReference>
<comment type="similarity">
    <text evidence="3">Belongs to the imidazoleglycerol-phosphate dehydratase family.</text>
</comment>
<keyword evidence="5" id="KW-0028">Amino-acid biosynthesis</keyword>
<evidence type="ECO:0000256" key="2">
    <source>
        <dbReference type="ARBA" id="ARBA00005047"/>
    </source>
</evidence>
<evidence type="ECO:0000313" key="9">
    <source>
        <dbReference type="Proteomes" id="UP001632038"/>
    </source>
</evidence>
<dbReference type="FunFam" id="3.30.230.40:FF:000003">
    <property type="entry name" value="Imidazoleglycerol-phosphate dehydratase HisB"/>
    <property type="match status" value="1"/>
</dbReference>
<dbReference type="Gene3D" id="3.30.230.40">
    <property type="entry name" value="Imidazole glycerol phosphate dehydratase, domain 1"/>
    <property type="match status" value="1"/>
</dbReference>
<dbReference type="SUPFAM" id="SSF54211">
    <property type="entry name" value="Ribosomal protein S5 domain 2-like"/>
    <property type="match status" value="1"/>
</dbReference>
<comment type="pathway">
    <text evidence="2">Amino-acid biosynthesis; L-histidine biosynthesis; L-histidine from 5-phospho-alpha-D-ribose 1-diphosphate: step 6/9.</text>
</comment>
<dbReference type="InterPro" id="IPR020565">
    <property type="entry name" value="ImidazoleglycerP_deHydtase_CS"/>
</dbReference>
<name>A0ABD3E3E7_9LAMI</name>
<dbReference type="EC" id="4.2.1.19" evidence="4"/>
<protein>
    <recommendedName>
        <fullName evidence="4">imidazoleglycerol-phosphate dehydratase</fullName>
        <ecNumber evidence="4">4.2.1.19</ecNumber>
    </recommendedName>
</protein>
<proteinExistence type="inferred from homology"/>